<evidence type="ECO:0000256" key="1">
    <source>
        <dbReference type="SAM" id="MobiDB-lite"/>
    </source>
</evidence>
<dbReference type="AlphaFoldDB" id="A0AAD5QMS9"/>
<gene>
    <name evidence="2" type="ORF">KIN20_013713</name>
</gene>
<feature type="region of interest" description="Disordered" evidence="1">
    <location>
        <begin position="1"/>
        <end position="55"/>
    </location>
</feature>
<sequence>ISKAWSVPTQTIQMPSLNARRHEQEHREMSDQTELDSTLMRKTTSYGNWTNQAVE</sequence>
<organism evidence="2 3">
    <name type="scientific">Parelaphostrongylus tenuis</name>
    <name type="common">Meningeal worm</name>
    <dbReference type="NCBI Taxonomy" id="148309"/>
    <lineage>
        <taxon>Eukaryota</taxon>
        <taxon>Metazoa</taxon>
        <taxon>Ecdysozoa</taxon>
        <taxon>Nematoda</taxon>
        <taxon>Chromadorea</taxon>
        <taxon>Rhabditida</taxon>
        <taxon>Rhabditina</taxon>
        <taxon>Rhabditomorpha</taxon>
        <taxon>Strongyloidea</taxon>
        <taxon>Metastrongylidae</taxon>
        <taxon>Parelaphostrongylus</taxon>
    </lineage>
</organism>
<keyword evidence="3" id="KW-1185">Reference proteome</keyword>
<dbReference type="EMBL" id="JAHQIW010002683">
    <property type="protein sequence ID" value="KAJ1356082.1"/>
    <property type="molecule type" value="Genomic_DNA"/>
</dbReference>
<comment type="caution">
    <text evidence="2">The sequence shown here is derived from an EMBL/GenBank/DDBJ whole genome shotgun (WGS) entry which is preliminary data.</text>
</comment>
<feature type="non-terminal residue" evidence="2">
    <location>
        <position position="55"/>
    </location>
</feature>
<evidence type="ECO:0000313" key="3">
    <source>
        <dbReference type="Proteomes" id="UP001196413"/>
    </source>
</evidence>
<accession>A0AAD5QMS9</accession>
<proteinExistence type="predicted"/>
<name>A0AAD5QMS9_PARTN</name>
<feature type="compositionally biased region" description="Basic and acidic residues" evidence="1">
    <location>
        <begin position="20"/>
        <end position="30"/>
    </location>
</feature>
<feature type="compositionally biased region" description="Polar residues" evidence="1">
    <location>
        <begin position="7"/>
        <end position="16"/>
    </location>
</feature>
<protein>
    <submittedName>
        <fullName evidence="2">Uncharacterized protein</fullName>
    </submittedName>
</protein>
<feature type="compositionally biased region" description="Polar residues" evidence="1">
    <location>
        <begin position="40"/>
        <end position="55"/>
    </location>
</feature>
<evidence type="ECO:0000313" key="2">
    <source>
        <dbReference type="EMBL" id="KAJ1356082.1"/>
    </source>
</evidence>
<dbReference type="Proteomes" id="UP001196413">
    <property type="component" value="Unassembled WGS sequence"/>
</dbReference>
<reference evidence="2" key="1">
    <citation type="submission" date="2021-06" db="EMBL/GenBank/DDBJ databases">
        <title>Parelaphostrongylus tenuis whole genome reference sequence.</title>
        <authorList>
            <person name="Garwood T.J."/>
            <person name="Larsen P.A."/>
            <person name="Fountain-Jones N.M."/>
            <person name="Garbe J.R."/>
            <person name="Macchietto M.G."/>
            <person name="Kania S.A."/>
            <person name="Gerhold R.W."/>
            <person name="Richards J.E."/>
            <person name="Wolf T.M."/>
        </authorList>
    </citation>
    <scope>NUCLEOTIDE SEQUENCE</scope>
    <source>
        <strain evidence="2">MNPRO001-30</strain>
        <tissue evidence="2">Meninges</tissue>
    </source>
</reference>